<feature type="compositionally biased region" description="Basic and acidic residues" evidence="1">
    <location>
        <begin position="103"/>
        <end position="129"/>
    </location>
</feature>
<name>A0ABW5RMY9_9BACI</name>
<dbReference type="EMBL" id="JBHUMF010000005">
    <property type="protein sequence ID" value="MFD2679630.1"/>
    <property type="molecule type" value="Genomic_DNA"/>
</dbReference>
<proteinExistence type="predicted"/>
<feature type="region of interest" description="Disordered" evidence="1">
    <location>
        <begin position="75"/>
        <end position="137"/>
    </location>
</feature>
<protein>
    <submittedName>
        <fullName evidence="2">Uncharacterized protein</fullName>
    </submittedName>
</protein>
<gene>
    <name evidence="2" type="ORF">ACFSUL_02580</name>
</gene>
<comment type="caution">
    <text evidence="2">The sequence shown here is derived from an EMBL/GenBank/DDBJ whole genome shotgun (WGS) entry which is preliminary data.</text>
</comment>
<reference evidence="3" key="1">
    <citation type="journal article" date="2019" name="Int. J. Syst. Evol. Microbiol.">
        <title>The Global Catalogue of Microorganisms (GCM) 10K type strain sequencing project: providing services to taxonomists for standard genome sequencing and annotation.</title>
        <authorList>
            <consortium name="The Broad Institute Genomics Platform"/>
            <consortium name="The Broad Institute Genome Sequencing Center for Infectious Disease"/>
            <person name="Wu L."/>
            <person name="Ma J."/>
        </authorList>
    </citation>
    <scope>NUCLEOTIDE SEQUENCE [LARGE SCALE GENOMIC DNA]</scope>
    <source>
        <strain evidence="3">KCTC 3913</strain>
    </source>
</reference>
<evidence type="ECO:0000313" key="3">
    <source>
        <dbReference type="Proteomes" id="UP001597506"/>
    </source>
</evidence>
<evidence type="ECO:0000313" key="2">
    <source>
        <dbReference type="EMBL" id="MFD2679630.1"/>
    </source>
</evidence>
<evidence type="ECO:0000256" key="1">
    <source>
        <dbReference type="SAM" id="MobiDB-lite"/>
    </source>
</evidence>
<keyword evidence="3" id="KW-1185">Reference proteome</keyword>
<dbReference type="RefSeq" id="WP_377932413.1">
    <property type="nucleotide sequence ID" value="NZ_JBHUMF010000005.1"/>
</dbReference>
<feature type="compositionally biased region" description="Basic and acidic residues" evidence="1">
    <location>
        <begin position="75"/>
        <end position="90"/>
    </location>
</feature>
<organism evidence="2 3">
    <name type="scientific">Bacillus seohaeanensis</name>
    <dbReference type="NCBI Taxonomy" id="284580"/>
    <lineage>
        <taxon>Bacteria</taxon>
        <taxon>Bacillati</taxon>
        <taxon>Bacillota</taxon>
        <taxon>Bacilli</taxon>
        <taxon>Bacillales</taxon>
        <taxon>Bacillaceae</taxon>
        <taxon>Bacillus</taxon>
    </lineage>
</organism>
<sequence length="137" mass="15851">MYRPTLRCSDVFKDYLQSLADVTGLDKNQLIRLALFSAPFNKLFIAQIEQNASDVTLPSPTWEVFDSRLWMEQNPKLEGKGETSHDDNRRKTSITKVNGINERGTEENEQHRRQQQTERQQREICKREGGGISIRIG</sequence>
<dbReference type="Proteomes" id="UP001597506">
    <property type="component" value="Unassembled WGS sequence"/>
</dbReference>
<accession>A0ABW5RMY9</accession>